<gene>
    <name evidence="8" type="ORF">LNAT_P1084</name>
</gene>
<comment type="catalytic activity">
    <reaction evidence="1">
        <text>ATP + protein L-histidine = ADP + protein N-phospho-L-histidine.</text>
        <dbReference type="EC" id="2.7.13.3"/>
    </reaction>
</comment>
<keyword evidence="5 8" id="KW-0418">Kinase</keyword>
<dbReference type="Pfam" id="PF12895">
    <property type="entry name" value="ANAPC3"/>
    <property type="match status" value="1"/>
</dbReference>
<proteinExistence type="predicted"/>
<dbReference type="PRINTS" id="PR00344">
    <property type="entry name" value="BCTRLSENSOR"/>
</dbReference>
<evidence type="ECO:0000259" key="7">
    <source>
        <dbReference type="PROSITE" id="PS50109"/>
    </source>
</evidence>
<dbReference type="SUPFAM" id="SSF81901">
    <property type="entry name" value="HCP-like"/>
    <property type="match status" value="1"/>
</dbReference>
<dbReference type="Gene3D" id="3.30.565.10">
    <property type="entry name" value="Histidine kinase-like ATPase, C-terminal domain"/>
    <property type="match status" value="1"/>
</dbReference>
<keyword evidence="3" id="KW-0597">Phosphoprotein</keyword>
<dbReference type="PROSITE" id="PS50109">
    <property type="entry name" value="HIS_KIN"/>
    <property type="match status" value="1"/>
</dbReference>
<feature type="transmembrane region" description="Helical" evidence="6">
    <location>
        <begin position="228"/>
        <end position="247"/>
    </location>
</feature>
<dbReference type="FunFam" id="3.30.565.10:FF:000006">
    <property type="entry name" value="Sensor histidine kinase WalK"/>
    <property type="match status" value="1"/>
</dbReference>
<evidence type="ECO:0000313" key="9">
    <source>
        <dbReference type="Proteomes" id="UP000217944"/>
    </source>
</evidence>
<evidence type="ECO:0000256" key="2">
    <source>
        <dbReference type="ARBA" id="ARBA00012438"/>
    </source>
</evidence>
<dbReference type="RefSeq" id="WP_096259213.1">
    <property type="nucleotide sequence ID" value="NZ_BDME01000002.1"/>
</dbReference>
<dbReference type="AlphaFoldDB" id="A0A292YCN6"/>
<keyword evidence="6" id="KW-1133">Transmembrane helix</keyword>
<evidence type="ECO:0000256" key="3">
    <source>
        <dbReference type="ARBA" id="ARBA00022553"/>
    </source>
</evidence>
<dbReference type="PANTHER" id="PTHR43547:SF2">
    <property type="entry name" value="HYBRID SIGNAL TRANSDUCTION HISTIDINE KINASE C"/>
    <property type="match status" value="1"/>
</dbReference>
<dbReference type="InterPro" id="IPR036890">
    <property type="entry name" value="HATPase_C_sf"/>
</dbReference>
<name>A0A292YCN6_9BACT</name>
<dbReference type="SMART" id="SM00387">
    <property type="entry name" value="HATPase_c"/>
    <property type="match status" value="1"/>
</dbReference>
<keyword evidence="6" id="KW-0812">Transmembrane</keyword>
<dbReference type="OrthoDB" id="9813151at2"/>
<dbReference type="InterPro" id="IPR003594">
    <property type="entry name" value="HATPase_dom"/>
</dbReference>
<organism evidence="8 9">
    <name type="scientific">Lebetimonas natsushimae</name>
    <dbReference type="NCBI Taxonomy" id="1936991"/>
    <lineage>
        <taxon>Bacteria</taxon>
        <taxon>Pseudomonadati</taxon>
        <taxon>Campylobacterota</taxon>
        <taxon>Epsilonproteobacteria</taxon>
        <taxon>Nautiliales</taxon>
        <taxon>Nautiliaceae</taxon>
        <taxon>Lebetimonas</taxon>
    </lineage>
</organism>
<evidence type="ECO:0000313" key="8">
    <source>
        <dbReference type="EMBL" id="GAX87787.1"/>
    </source>
</evidence>
<dbReference type="EMBL" id="BDME01000002">
    <property type="protein sequence ID" value="GAX87787.1"/>
    <property type="molecule type" value="Genomic_DNA"/>
</dbReference>
<comment type="caution">
    <text evidence="8">The sequence shown here is derived from an EMBL/GenBank/DDBJ whole genome shotgun (WGS) entry which is preliminary data.</text>
</comment>
<dbReference type="Gene3D" id="1.25.40.10">
    <property type="entry name" value="Tetratricopeptide repeat domain"/>
    <property type="match status" value="1"/>
</dbReference>
<dbReference type="InterPro" id="IPR005467">
    <property type="entry name" value="His_kinase_dom"/>
</dbReference>
<dbReference type="Proteomes" id="UP000217944">
    <property type="component" value="Unassembled WGS sequence"/>
</dbReference>
<feature type="domain" description="Histidine kinase" evidence="7">
    <location>
        <begin position="12"/>
        <end position="220"/>
    </location>
</feature>
<reference evidence="8 9" key="1">
    <citation type="journal article" date="2017" name="Syst. Appl. Microbiol.">
        <title>Lebetimonas natsushimae sp. nov., a novel strictly anaerobic, moderately thermophilic chemoautotroph isolated from a deep-sea hydrothermal vent polychaete nest in the Mid-Okinawa Trough.</title>
        <authorList>
            <person name="Nagata R."/>
            <person name="Takaki Y."/>
            <person name="Tame A."/>
            <person name="Nunoura T."/>
            <person name="Muto H."/>
            <person name="Mino S."/>
            <person name="Sawayama S."/>
            <person name="Takai K."/>
            <person name="Nakagawa S."/>
        </authorList>
    </citation>
    <scope>NUCLEOTIDE SEQUENCE [LARGE SCALE GENOMIC DNA]</scope>
    <source>
        <strain evidence="8 9">HS1857</strain>
    </source>
</reference>
<dbReference type="EC" id="2.7.13.3" evidence="2"/>
<sequence>MFKVKKDSLAKVFFHDLKNKLFSIKFNLFLLLNKKLSPEKEKDILQKISITTEESIDLVLDYLELDQYKKERFLNYKNINLGDLIEKVINELQTETEKKNITIYFTKKDACIKADEKWLKKAIYNILHNAIKYNKQNGKIIILIDENEKNFLITIKDTGIGISKEEQKEIFKRYFTTDKTGSGIGLNFVKAVIKTLGGKIYFESEKNKGTSFYILLPKIAKKIKIQQLTLAMSSFILISSLIINYFFCFFPQNIKYKTNGNIKIAMLENGVFIKSYINDKYKIKAYKNLFSNKFKTKIIISRADTYIKTNGNKIKVISPYISLKNLGTEFETNVKKETSVSVFNGKIKAKNFIIPKNKGLVVSNKLKIVPLPKKVEKIFIKSGKIVKIAWQSIYKNFRIYLLKNNNISTIKEIDTDKKIITLDNLPDGRWYGKIQAIKDNLYSPFKKFTFISLINYYKALEAYKQNDILTAKRYLQKSIKTINNISYKPYYLYGTILLKENNNNGILYAKKACEIAKNNETLYLLAEFYFKSKNYKKIINILPKNTDNYKINLLLAKTYIKLNDIQKAKNYLYKILENKNDKIAEKLLLKLKPELLIQGK</sequence>
<accession>A0A292YCN6</accession>
<dbReference type="SUPFAM" id="SSF55874">
    <property type="entry name" value="ATPase domain of HSP90 chaperone/DNA topoisomerase II/histidine kinase"/>
    <property type="match status" value="1"/>
</dbReference>
<keyword evidence="6" id="KW-0472">Membrane</keyword>
<keyword evidence="9" id="KW-1185">Reference proteome</keyword>
<keyword evidence="4 8" id="KW-0808">Transferase</keyword>
<dbReference type="GO" id="GO:0000155">
    <property type="term" value="F:phosphorelay sensor kinase activity"/>
    <property type="evidence" value="ECO:0007669"/>
    <property type="project" value="TreeGrafter"/>
</dbReference>
<evidence type="ECO:0000256" key="1">
    <source>
        <dbReference type="ARBA" id="ARBA00000085"/>
    </source>
</evidence>
<dbReference type="InterPro" id="IPR011990">
    <property type="entry name" value="TPR-like_helical_dom_sf"/>
</dbReference>
<dbReference type="Pfam" id="PF02518">
    <property type="entry name" value="HATPase_c"/>
    <property type="match status" value="1"/>
</dbReference>
<evidence type="ECO:0000256" key="6">
    <source>
        <dbReference type="SAM" id="Phobius"/>
    </source>
</evidence>
<dbReference type="InterPro" id="IPR004358">
    <property type="entry name" value="Sig_transdc_His_kin-like_C"/>
</dbReference>
<evidence type="ECO:0000256" key="5">
    <source>
        <dbReference type="ARBA" id="ARBA00022777"/>
    </source>
</evidence>
<evidence type="ECO:0000256" key="4">
    <source>
        <dbReference type="ARBA" id="ARBA00022679"/>
    </source>
</evidence>
<protein>
    <recommendedName>
        <fullName evidence="2">histidine kinase</fullName>
        <ecNumber evidence="2">2.7.13.3</ecNumber>
    </recommendedName>
</protein>
<dbReference type="PANTHER" id="PTHR43547">
    <property type="entry name" value="TWO-COMPONENT HISTIDINE KINASE"/>
    <property type="match status" value="1"/>
</dbReference>